<dbReference type="OrthoDB" id="408631at2759"/>
<reference evidence="2" key="1">
    <citation type="journal article" date="2020" name="Fungal Divers.">
        <title>Resolving the Mortierellaceae phylogeny through synthesis of multi-gene phylogenetics and phylogenomics.</title>
        <authorList>
            <person name="Vandepol N."/>
            <person name="Liber J."/>
            <person name="Desiro A."/>
            <person name="Na H."/>
            <person name="Kennedy M."/>
            <person name="Barry K."/>
            <person name="Grigoriev I.V."/>
            <person name="Miller A.N."/>
            <person name="O'Donnell K."/>
            <person name="Stajich J.E."/>
            <person name="Bonito G."/>
        </authorList>
    </citation>
    <scope>NUCLEOTIDE SEQUENCE</scope>
    <source>
        <strain evidence="2">NVP60</strain>
    </source>
</reference>
<sequence length="301" mass="33573">MTTESVSSLQAPPSVGQQKLTITTTSTPERFQLKVRPLPHHPPVNYAQGAAIGFIHYSGKGLTLAQSRQSFKWDLHSVQSKAGLATPEQKAQWVKYYKHEVDTVSGVGGSGYWVPFQDQIHKVTDPNKDSNQEAIDLAERRAEFVSQSRIGEGGLKDYWNAYHALLANLKDHNLGPKNVVFDKIPPALFDTVDSDHGDFFVDAYTQKRPEVLASPYYTPFNANTLAGLTPTLIFWGSVEVLGLWVQKFVDQARKDGVPVQTMMKPDRTHCWFMIDPVSTVEDRKEATDTIAAFLARQTQGP</sequence>
<comment type="caution">
    <text evidence="2">The sequence shown here is derived from an EMBL/GenBank/DDBJ whole genome shotgun (WGS) entry which is preliminary data.</text>
</comment>
<dbReference type="AlphaFoldDB" id="A0A9P6UKE8"/>
<dbReference type="InterPro" id="IPR029058">
    <property type="entry name" value="AB_hydrolase_fold"/>
</dbReference>
<dbReference type="Pfam" id="PF07859">
    <property type="entry name" value="Abhydrolase_3"/>
    <property type="match status" value="1"/>
</dbReference>
<dbReference type="EMBL" id="JAAAIN010001003">
    <property type="protein sequence ID" value="KAG0308348.1"/>
    <property type="molecule type" value="Genomic_DNA"/>
</dbReference>
<organism evidence="2 3">
    <name type="scientific">Linnemannia gamsii</name>
    <dbReference type="NCBI Taxonomy" id="64522"/>
    <lineage>
        <taxon>Eukaryota</taxon>
        <taxon>Fungi</taxon>
        <taxon>Fungi incertae sedis</taxon>
        <taxon>Mucoromycota</taxon>
        <taxon>Mortierellomycotina</taxon>
        <taxon>Mortierellomycetes</taxon>
        <taxon>Mortierellales</taxon>
        <taxon>Mortierellaceae</taxon>
        <taxon>Linnemannia</taxon>
    </lineage>
</organism>
<accession>A0A9P6UKE8</accession>
<proteinExistence type="predicted"/>
<keyword evidence="3" id="KW-1185">Reference proteome</keyword>
<name>A0A9P6UKE8_9FUNG</name>
<evidence type="ECO:0000313" key="2">
    <source>
        <dbReference type="EMBL" id="KAG0308348.1"/>
    </source>
</evidence>
<dbReference type="InterPro" id="IPR013094">
    <property type="entry name" value="AB_hydrolase_3"/>
</dbReference>
<evidence type="ECO:0000259" key="1">
    <source>
        <dbReference type="Pfam" id="PF07859"/>
    </source>
</evidence>
<feature type="domain" description="Alpha/beta hydrolase fold-3" evidence="1">
    <location>
        <begin position="194"/>
        <end position="272"/>
    </location>
</feature>
<dbReference type="SUPFAM" id="SSF53474">
    <property type="entry name" value="alpha/beta-Hydrolases"/>
    <property type="match status" value="1"/>
</dbReference>
<dbReference type="GO" id="GO:0016787">
    <property type="term" value="F:hydrolase activity"/>
    <property type="evidence" value="ECO:0007669"/>
    <property type="project" value="InterPro"/>
</dbReference>
<dbReference type="Gene3D" id="3.40.50.1820">
    <property type="entry name" value="alpha/beta hydrolase"/>
    <property type="match status" value="1"/>
</dbReference>
<evidence type="ECO:0000313" key="3">
    <source>
        <dbReference type="Proteomes" id="UP000823405"/>
    </source>
</evidence>
<dbReference type="Proteomes" id="UP000823405">
    <property type="component" value="Unassembled WGS sequence"/>
</dbReference>
<gene>
    <name evidence="2" type="ORF">BGZ97_000086</name>
</gene>
<protein>
    <recommendedName>
        <fullName evidence="1">Alpha/beta hydrolase fold-3 domain-containing protein</fullName>
    </recommendedName>
</protein>